<dbReference type="InterPro" id="IPR011042">
    <property type="entry name" value="6-blade_b-propeller_TolB-like"/>
</dbReference>
<feature type="repeat" description="NHL" evidence="2">
    <location>
        <begin position="216"/>
        <end position="259"/>
    </location>
</feature>
<dbReference type="GO" id="GO:0008270">
    <property type="term" value="F:zinc ion binding"/>
    <property type="evidence" value="ECO:0007669"/>
    <property type="project" value="UniProtKB-KW"/>
</dbReference>
<dbReference type="SUPFAM" id="SSF101898">
    <property type="entry name" value="NHL repeat"/>
    <property type="match status" value="1"/>
</dbReference>
<accession>A0A1F4S8M8</accession>
<comment type="caution">
    <text evidence="3">The sequence shown here is derived from an EMBL/GenBank/DDBJ whole genome shotgun (WGS) entry which is preliminary data.</text>
</comment>
<dbReference type="InterPro" id="IPR050952">
    <property type="entry name" value="TRIM-NHL_E3_ligases"/>
</dbReference>
<evidence type="ECO:0008006" key="5">
    <source>
        <dbReference type="Google" id="ProtNLM"/>
    </source>
</evidence>
<dbReference type="Gene3D" id="2.60.40.4070">
    <property type="match status" value="3"/>
</dbReference>
<organism evidence="3 4">
    <name type="scientific">candidate division WOR-1 bacterium RIFOXYB2_FULL_36_35</name>
    <dbReference type="NCBI Taxonomy" id="1802578"/>
    <lineage>
        <taxon>Bacteria</taxon>
        <taxon>Bacillati</taxon>
        <taxon>Saganbacteria</taxon>
    </lineage>
</organism>
<sequence>MSLRFSKYLFVILAIFLLVCGSYSQTLNSNQLENPYKIAVSNGYIYSVDTANNQIKKFDSSGNLLIAYGSFGSEAGQFNQPQGIAVDSNGYIYIVDTGNQRIQKLFDDGKTISFVKTIDNVPELADPTFLFPRSIRVNNDGDIFIVDTAKNRIIKYSTGALIGSNKEKGVSAQSVGSFSPIFDSPYGADIDIDGYIYIADTENNKIKKFSMDGNLLLEFGSAGQKEGQFLYPYDVAVDLNKNIYVADTGNHRIQKFDKLGGFVSFFGTMGSLDGQFIAPRGLFSTNSGYLYVVGADNKIQKLDVSVRLNDLVVSENFISPNGDGIKDKVEVKFKISEPSIVNVNVYDSDGSFLIKKIADHEKISTTEAVIAWSGRDQENKIVENGKYKILISGKSIDNKKELLSTALTVVVDVNGPLVNIFSFDSSLEAKTGVISKMQIGYQCSESSEAKIQILTAEDSIVYESDNLNIEGSKECFINWDGKDNNGNILKTRREYTVKIFAKDFAGNVGENDKKYVVDGTPPEIKDLRVSKAIFSPRLDQLMTVSFEVKDNVFDPLFNLKAYVEDENSKIVYKILSAESVPSGEVKVLWNGKDLNGDLVEDGVYKIILKVNDGVGNLGYSYLIVETDSTPPTTTAIPSAVVFSPNNDGKFDEINFKLKSNEKGKIYFKLEKRKQ</sequence>
<dbReference type="AlphaFoldDB" id="A0A1F4S8M8"/>
<dbReference type="EMBL" id="MEUA01000003">
    <property type="protein sequence ID" value="OGC16764.1"/>
    <property type="molecule type" value="Genomic_DNA"/>
</dbReference>
<evidence type="ECO:0000313" key="4">
    <source>
        <dbReference type="Proteomes" id="UP000177905"/>
    </source>
</evidence>
<evidence type="ECO:0000256" key="1">
    <source>
        <dbReference type="ARBA" id="ARBA00022737"/>
    </source>
</evidence>
<reference evidence="3 4" key="1">
    <citation type="journal article" date="2016" name="Nat. Commun.">
        <title>Thousands of microbial genomes shed light on interconnected biogeochemical processes in an aquifer system.</title>
        <authorList>
            <person name="Anantharaman K."/>
            <person name="Brown C.T."/>
            <person name="Hug L.A."/>
            <person name="Sharon I."/>
            <person name="Castelle C.J."/>
            <person name="Probst A.J."/>
            <person name="Thomas B.C."/>
            <person name="Singh A."/>
            <person name="Wilkins M.J."/>
            <person name="Karaoz U."/>
            <person name="Brodie E.L."/>
            <person name="Williams K.H."/>
            <person name="Hubbard S.S."/>
            <person name="Banfield J.F."/>
        </authorList>
    </citation>
    <scope>NUCLEOTIDE SEQUENCE [LARGE SCALE GENOMIC DNA]</scope>
</reference>
<dbReference type="PROSITE" id="PS51125">
    <property type="entry name" value="NHL"/>
    <property type="match status" value="2"/>
</dbReference>
<keyword evidence="1" id="KW-0677">Repeat</keyword>
<dbReference type="PANTHER" id="PTHR24104:SF25">
    <property type="entry name" value="PROTEIN LIN-41"/>
    <property type="match status" value="1"/>
</dbReference>
<dbReference type="InterPro" id="IPR001258">
    <property type="entry name" value="NHL_repeat"/>
</dbReference>
<evidence type="ECO:0000313" key="3">
    <source>
        <dbReference type="EMBL" id="OGC16764.1"/>
    </source>
</evidence>
<dbReference type="PANTHER" id="PTHR24104">
    <property type="entry name" value="E3 UBIQUITIN-PROTEIN LIGASE NHLRC1-RELATED"/>
    <property type="match status" value="1"/>
</dbReference>
<gene>
    <name evidence="3" type="ORF">A2290_00200</name>
</gene>
<feature type="repeat" description="NHL" evidence="2">
    <location>
        <begin position="69"/>
        <end position="108"/>
    </location>
</feature>
<dbReference type="Gene3D" id="2.120.10.30">
    <property type="entry name" value="TolB, C-terminal domain"/>
    <property type="match status" value="2"/>
</dbReference>
<proteinExistence type="predicted"/>
<protein>
    <recommendedName>
        <fullName evidence="5">FlgD Ig-like domain-containing protein</fullName>
    </recommendedName>
</protein>
<dbReference type="Pfam" id="PF01436">
    <property type="entry name" value="NHL"/>
    <property type="match status" value="2"/>
</dbReference>
<evidence type="ECO:0000256" key="2">
    <source>
        <dbReference type="PROSITE-ProRule" id="PRU00504"/>
    </source>
</evidence>
<dbReference type="Proteomes" id="UP000177905">
    <property type="component" value="Unassembled WGS sequence"/>
</dbReference>
<name>A0A1F4S8M8_UNCSA</name>